<reference evidence="3" key="1">
    <citation type="journal article" date="2019" name="Int. J. Syst. Evol. Microbiol.">
        <title>The Global Catalogue of Microorganisms (GCM) 10K type strain sequencing project: providing services to taxonomists for standard genome sequencing and annotation.</title>
        <authorList>
            <consortium name="The Broad Institute Genomics Platform"/>
            <consortium name="The Broad Institute Genome Sequencing Center for Infectious Disease"/>
            <person name="Wu L."/>
            <person name="Ma J."/>
        </authorList>
    </citation>
    <scope>NUCLEOTIDE SEQUENCE [LARGE SCALE GENOMIC DNA]</scope>
    <source>
        <strain evidence="3">2902at01</strain>
    </source>
</reference>
<protein>
    <submittedName>
        <fullName evidence="2">Uncharacterized protein</fullName>
    </submittedName>
</protein>
<proteinExistence type="predicted"/>
<evidence type="ECO:0000313" key="3">
    <source>
        <dbReference type="Proteomes" id="UP001595868"/>
    </source>
</evidence>
<dbReference type="EMBL" id="JBHSBN010000009">
    <property type="protein sequence ID" value="MFC4107432.1"/>
    <property type="molecule type" value="Genomic_DNA"/>
</dbReference>
<dbReference type="RefSeq" id="WP_377546305.1">
    <property type="nucleotide sequence ID" value="NZ_JBHSBN010000009.1"/>
</dbReference>
<dbReference type="Proteomes" id="UP001595868">
    <property type="component" value="Unassembled WGS sequence"/>
</dbReference>
<evidence type="ECO:0000256" key="1">
    <source>
        <dbReference type="SAM" id="MobiDB-lite"/>
    </source>
</evidence>
<evidence type="ECO:0000313" key="2">
    <source>
        <dbReference type="EMBL" id="MFC4107432.1"/>
    </source>
</evidence>
<name>A0ABV8KNC5_9ACTN</name>
<feature type="region of interest" description="Disordered" evidence="1">
    <location>
        <begin position="93"/>
        <end position="115"/>
    </location>
</feature>
<sequence>MGTYLRLTITGTLDLRDGTGHAVHPLSDVISTVWCRVPANWLTDGRLPAGRQRLLLDHLIGTEPDEHRARLMIRTVRTDLLTDGEARDRPWLTEPAGRYTCTPDGSLRPAGHDRF</sequence>
<comment type="caution">
    <text evidence="2">The sequence shown here is derived from an EMBL/GenBank/DDBJ whole genome shotgun (WGS) entry which is preliminary data.</text>
</comment>
<organism evidence="2 3">
    <name type="scientific">Micromonospora zhanjiangensis</name>
    <dbReference type="NCBI Taxonomy" id="1522057"/>
    <lineage>
        <taxon>Bacteria</taxon>
        <taxon>Bacillati</taxon>
        <taxon>Actinomycetota</taxon>
        <taxon>Actinomycetes</taxon>
        <taxon>Micromonosporales</taxon>
        <taxon>Micromonosporaceae</taxon>
        <taxon>Micromonospora</taxon>
    </lineage>
</organism>
<keyword evidence="3" id="KW-1185">Reference proteome</keyword>
<accession>A0ABV8KNC5</accession>
<gene>
    <name evidence="2" type="ORF">ACFOX0_16060</name>
</gene>